<dbReference type="Proteomes" id="UP001515683">
    <property type="component" value="Unassembled WGS sequence"/>
</dbReference>
<evidence type="ECO:0000313" key="2">
    <source>
        <dbReference type="Proteomes" id="UP001515683"/>
    </source>
</evidence>
<sequence length="132" mass="15098">MRDSLNLKDFKRSIQTIRDCTSVISTHLLNAKTVQVRTLDNEALEPQNLQFIVTFKDDVENAIAQVKPLAEAIVLKGRVRFTVKPSKQYPELESYMSMFSEVIESSIREFLNKRDTIGGTNNANDNAKWLLH</sequence>
<name>A0ABX0RG93_9GAMM</name>
<keyword evidence="2" id="KW-1185">Reference proteome</keyword>
<dbReference type="EMBL" id="VWXF01000004">
    <property type="protein sequence ID" value="NIF22270.1"/>
    <property type="molecule type" value="Genomic_DNA"/>
</dbReference>
<proteinExistence type="predicted"/>
<dbReference type="RefSeq" id="WP_167014809.1">
    <property type="nucleotide sequence ID" value="NZ_VWXF01000004.1"/>
</dbReference>
<gene>
    <name evidence="1" type="ORF">F3J40_11745</name>
</gene>
<protein>
    <submittedName>
        <fullName evidence="1">Uncharacterized protein</fullName>
    </submittedName>
</protein>
<organism evidence="1 2">
    <name type="scientific">Candidatus Pantoea multigeneris</name>
    <dbReference type="NCBI Taxonomy" id="2608357"/>
    <lineage>
        <taxon>Bacteria</taxon>
        <taxon>Pseudomonadati</taxon>
        <taxon>Pseudomonadota</taxon>
        <taxon>Gammaproteobacteria</taxon>
        <taxon>Enterobacterales</taxon>
        <taxon>Erwiniaceae</taxon>
        <taxon>Pantoea</taxon>
    </lineage>
</organism>
<reference evidence="1 2" key="1">
    <citation type="journal article" date="2019" name="bioRxiv">
        <title>Bacteria contribute to plant secondary compound degradation in a generalist herbivore system.</title>
        <authorList>
            <person name="Francoeur C.B."/>
            <person name="Khadempour L."/>
            <person name="Moreira-Soto R.D."/>
            <person name="Gotting K."/>
            <person name="Book A.J."/>
            <person name="Pinto-Tomas A.A."/>
            <person name="Keefover-Ring K."/>
            <person name="Currie C.R."/>
        </authorList>
    </citation>
    <scope>NUCLEOTIDE SEQUENCE [LARGE SCALE GENOMIC DNA]</scope>
    <source>
        <strain evidence="1">Acro-835</strain>
    </source>
</reference>
<comment type="caution">
    <text evidence="1">The sequence shown here is derived from an EMBL/GenBank/DDBJ whole genome shotgun (WGS) entry which is preliminary data.</text>
</comment>
<evidence type="ECO:0000313" key="1">
    <source>
        <dbReference type="EMBL" id="NIF22270.1"/>
    </source>
</evidence>
<accession>A0ABX0RG93</accession>